<organism evidence="1">
    <name type="scientific">viral metagenome</name>
    <dbReference type="NCBI Taxonomy" id="1070528"/>
    <lineage>
        <taxon>unclassified sequences</taxon>
        <taxon>metagenomes</taxon>
        <taxon>organismal metagenomes</taxon>
    </lineage>
</organism>
<dbReference type="AlphaFoldDB" id="A0A6C0CJN5"/>
<dbReference type="EMBL" id="MN739436">
    <property type="protein sequence ID" value="QHT04681.1"/>
    <property type="molecule type" value="Genomic_DNA"/>
</dbReference>
<name>A0A6C0CJN5_9ZZZZ</name>
<accession>A0A6C0CJN5</accession>
<reference evidence="1" key="1">
    <citation type="journal article" date="2020" name="Nature">
        <title>Giant virus diversity and host interactions through global metagenomics.</title>
        <authorList>
            <person name="Schulz F."/>
            <person name="Roux S."/>
            <person name="Paez-Espino D."/>
            <person name="Jungbluth S."/>
            <person name="Walsh D.A."/>
            <person name="Denef V.J."/>
            <person name="McMahon K.D."/>
            <person name="Konstantinidis K.T."/>
            <person name="Eloe-Fadrosh E.A."/>
            <person name="Kyrpides N.C."/>
            <person name="Woyke T."/>
        </authorList>
    </citation>
    <scope>NUCLEOTIDE SEQUENCE</scope>
    <source>
        <strain evidence="1">GVMAG-M-3300021343-4</strain>
    </source>
</reference>
<evidence type="ECO:0000313" key="1">
    <source>
        <dbReference type="EMBL" id="QHT04681.1"/>
    </source>
</evidence>
<sequence>MALRKELQKLFVHNDKVIVPDSYRFTNHKLKWIISIKEYDNSSILPSYFSENFGTFPQVIMFHNVYTNIKEFAKLSHSFIKYMKTNDDIWVISTHEKALKSRKYGNIKCFKKT</sequence>
<proteinExistence type="predicted"/>
<protein>
    <submittedName>
        <fullName evidence="1">Uncharacterized protein</fullName>
    </submittedName>
</protein>